<reference evidence="7" key="2">
    <citation type="submission" date="2020-09" db="EMBL/GenBank/DDBJ databases">
        <authorList>
            <person name="Yu Y."/>
        </authorList>
    </citation>
    <scope>NUCLEOTIDE SEQUENCE</scope>
    <source>
        <strain evidence="7">KCTC 49039</strain>
    </source>
</reference>
<proteinExistence type="inferred from homology"/>
<evidence type="ECO:0000256" key="4">
    <source>
        <dbReference type="ARBA" id="ARBA00023163"/>
    </source>
</evidence>
<dbReference type="Pfam" id="PF08281">
    <property type="entry name" value="Sigma70_r4_2"/>
    <property type="match status" value="1"/>
</dbReference>
<evidence type="ECO:0000313" key="8">
    <source>
        <dbReference type="Proteomes" id="UP000610846"/>
    </source>
</evidence>
<evidence type="ECO:0000313" key="7">
    <source>
        <dbReference type="EMBL" id="MBD8078885.1"/>
    </source>
</evidence>
<dbReference type="Pfam" id="PF20239">
    <property type="entry name" value="DUF6596"/>
    <property type="match status" value="1"/>
</dbReference>
<dbReference type="EMBL" id="JACYHB010000004">
    <property type="protein sequence ID" value="MBD8078885.1"/>
    <property type="molecule type" value="Genomic_DNA"/>
</dbReference>
<dbReference type="PANTHER" id="PTHR47756:SF2">
    <property type="entry name" value="BLL6612 PROTEIN"/>
    <property type="match status" value="1"/>
</dbReference>
<dbReference type="InterPro" id="IPR013325">
    <property type="entry name" value="RNA_pol_sigma_r2"/>
</dbReference>
<dbReference type="InterPro" id="IPR013324">
    <property type="entry name" value="RNA_pol_sigma_r3/r4-like"/>
</dbReference>
<dbReference type="GO" id="GO:0003677">
    <property type="term" value="F:DNA binding"/>
    <property type="evidence" value="ECO:0007669"/>
    <property type="project" value="InterPro"/>
</dbReference>
<dbReference type="SUPFAM" id="SSF88659">
    <property type="entry name" value="Sigma3 and sigma4 domains of RNA polymerase sigma factors"/>
    <property type="match status" value="1"/>
</dbReference>
<dbReference type="InterPro" id="IPR011990">
    <property type="entry name" value="TPR-like_helical_dom_sf"/>
</dbReference>
<sequence>MTTASEALSAAWRDHWARLLAALVGRYRRPDLAEDALADAYAAAARVWPVEGVPANPAGWLRTAAGRRVLDRLRAEAVASRKEPLMVVEERRRPGPPLPGDEPDDGAHVADERLRLVFACCHPALSPEARAALTLRFVAGLGVPHIARLFLVPEATMAARVTRAKKRLAASGIPFAIPPRGRLDERLDMVATVLYLAFTAGYAPGTGPDLVRVALAGEAIRLVRLLDELLPGRPVVRALLALVVLQHSRRDARTRPDGALVLLPDQDRSSWHEDEIAVGLAVLADVPDDVSGLARDYLLQARVAAEHARAGDAAETDWTAIAVHYAALDAHTRSPVVRLARAVAVAEAEGPQAGLALLDGLDGLLPHSHRLPATRAELLLRAGRGDEALTAFDDAIARCANGAELTHLHRRRLAVADQQRTAG</sequence>
<dbReference type="InterPro" id="IPR013249">
    <property type="entry name" value="RNA_pol_sigma70_r4_t2"/>
</dbReference>
<feature type="domain" description="RNA polymerase sigma factor 70 region 4 type 2" evidence="5">
    <location>
        <begin position="118"/>
        <end position="168"/>
    </location>
</feature>
<organism evidence="7 8">
    <name type="scientific">Cellulosimicrobium arenosum</name>
    <dbReference type="NCBI Taxonomy" id="2708133"/>
    <lineage>
        <taxon>Bacteria</taxon>
        <taxon>Bacillati</taxon>
        <taxon>Actinomycetota</taxon>
        <taxon>Actinomycetes</taxon>
        <taxon>Micrococcales</taxon>
        <taxon>Promicromonosporaceae</taxon>
        <taxon>Cellulosimicrobium</taxon>
    </lineage>
</organism>
<comment type="similarity">
    <text evidence="1">Belongs to the sigma-70 factor family. ECF subfamily.</text>
</comment>
<evidence type="ECO:0000256" key="3">
    <source>
        <dbReference type="ARBA" id="ARBA00023082"/>
    </source>
</evidence>
<dbReference type="GO" id="GO:0006352">
    <property type="term" value="P:DNA-templated transcription initiation"/>
    <property type="evidence" value="ECO:0007669"/>
    <property type="project" value="InterPro"/>
</dbReference>
<dbReference type="AlphaFoldDB" id="A0A927G9L4"/>
<dbReference type="PANTHER" id="PTHR47756">
    <property type="entry name" value="BLL6612 PROTEIN-RELATED"/>
    <property type="match status" value="1"/>
</dbReference>
<evidence type="ECO:0000259" key="6">
    <source>
        <dbReference type="Pfam" id="PF20239"/>
    </source>
</evidence>
<evidence type="ECO:0000256" key="1">
    <source>
        <dbReference type="ARBA" id="ARBA00010641"/>
    </source>
</evidence>
<keyword evidence="4" id="KW-0804">Transcription</keyword>
<dbReference type="SUPFAM" id="SSF48452">
    <property type="entry name" value="TPR-like"/>
    <property type="match status" value="1"/>
</dbReference>
<protein>
    <submittedName>
        <fullName evidence="7">RNA polymerase subunit sigma-24</fullName>
    </submittedName>
</protein>
<dbReference type="RefSeq" id="WP_191828445.1">
    <property type="nucleotide sequence ID" value="NZ_JACYHB010000004.1"/>
</dbReference>
<keyword evidence="3" id="KW-0731">Sigma factor</keyword>
<dbReference type="Gene3D" id="1.10.1740.10">
    <property type="match status" value="1"/>
</dbReference>
<feature type="domain" description="DUF6596" evidence="6">
    <location>
        <begin position="186"/>
        <end position="284"/>
    </location>
</feature>
<evidence type="ECO:0000259" key="5">
    <source>
        <dbReference type="Pfam" id="PF08281"/>
    </source>
</evidence>
<keyword evidence="8" id="KW-1185">Reference proteome</keyword>
<dbReference type="Gene3D" id="1.10.10.10">
    <property type="entry name" value="Winged helix-like DNA-binding domain superfamily/Winged helix DNA-binding domain"/>
    <property type="match status" value="1"/>
</dbReference>
<reference evidence="7" key="1">
    <citation type="journal article" date="2018" name="Curr. Microbiol.">
        <title>Cellulosimicrobium arenosum sp. nov., Isolated from Marine Sediment Sand.</title>
        <authorList>
            <person name="Oh M."/>
            <person name="Kim J.H."/>
            <person name="Yoon J.H."/>
            <person name="Schumann P."/>
            <person name="Kim W."/>
        </authorList>
    </citation>
    <scope>NUCLEOTIDE SEQUENCE</scope>
    <source>
        <strain evidence="7">KCTC 49039</strain>
    </source>
</reference>
<gene>
    <name evidence="7" type="ORF">IF651_07425</name>
</gene>
<comment type="caution">
    <text evidence="7">The sequence shown here is derived from an EMBL/GenBank/DDBJ whole genome shotgun (WGS) entry which is preliminary data.</text>
</comment>
<dbReference type="GO" id="GO:0016987">
    <property type="term" value="F:sigma factor activity"/>
    <property type="evidence" value="ECO:0007669"/>
    <property type="project" value="UniProtKB-KW"/>
</dbReference>
<dbReference type="InterPro" id="IPR046531">
    <property type="entry name" value="DUF6596"/>
</dbReference>
<name>A0A927G9L4_9MICO</name>
<dbReference type="InterPro" id="IPR036388">
    <property type="entry name" value="WH-like_DNA-bd_sf"/>
</dbReference>
<dbReference type="SUPFAM" id="SSF88946">
    <property type="entry name" value="Sigma2 domain of RNA polymerase sigma factors"/>
    <property type="match status" value="1"/>
</dbReference>
<keyword evidence="2" id="KW-0805">Transcription regulation</keyword>
<evidence type="ECO:0000256" key="2">
    <source>
        <dbReference type="ARBA" id="ARBA00023015"/>
    </source>
</evidence>
<dbReference type="Proteomes" id="UP000610846">
    <property type="component" value="Unassembled WGS sequence"/>
</dbReference>
<accession>A0A927G9L4</accession>